<dbReference type="AlphaFoldDB" id="A0A0L8VFX4"/>
<dbReference type="PANTHER" id="PTHR13822">
    <property type="entry name" value="ATP SYNTHASE DELTA/EPSILON CHAIN"/>
    <property type="match status" value="1"/>
</dbReference>
<organism evidence="11 12">
    <name type="scientific">Sunxiuqinia dokdonensis</name>
    <dbReference type="NCBI Taxonomy" id="1409788"/>
    <lineage>
        <taxon>Bacteria</taxon>
        <taxon>Pseudomonadati</taxon>
        <taxon>Bacteroidota</taxon>
        <taxon>Bacteroidia</taxon>
        <taxon>Marinilabiliales</taxon>
        <taxon>Prolixibacteraceae</taxon>
        <taxon>Sunxiuqinia</taxon>
    </lineage>
</organism>
<accession>A0A0L8VFX4</accession>
<reference evidence="12" key="1">
    <citation type="submission" date="2015-07" db="EMBL/GenBank/DDBJ databases">
        <title>Genome sequencing of Sunxiuqinia dokdonensis strain SK.</title>
        <authorList>
            <person name="Ahn S."/>
            <person name="Kim B.-C."/>
        </authorList>
    </citation>
    <scope>NUCLEOTIDE SEQUENCE [LARGE SCALE GENOMIC DNA]</scope>
    <source>
        <strain evidence="12">SK</strain>
    </source>
</reference>
<dbReference type="STRING" id="1409788.NC99_01200"/>
<dbReference type="InterPro" id="IPR036771">
    <property type="entry name" value="ATPsynth_dsu/esu_N"/>
</dbReference>
<dbReference type="NCBIfam" id="TIGR01216">
    <property type="entry name" value="ATP_synt_epsi"/>
    <property type="match status" value="1"/>
</dbReference>
<keyword evidence="12" id="KW-1185">Reference proteome</keyword>
<keyword evidence="6" id="KW-0472">Membrane</keyword>
<comment type="subcellular location">
    <subcellularLocation>
        <location evidence="2">Endomembrane system</location>
        <topology evidence="2">Peripheral membrane protein</topology>
    </subcellularLocation>
</comment>
<keyword evidence="4 9" id="KW-0813">Transport</keyword>
<dbReference type="GO" id="GO:0045259">
    <property type="term" value="C:proton-transporting ATP synthase complex"/>
    <property type="evidence" value="ECO:0007669"/>
    <property type="project" value="UniProtKB-KW"/>
</dbReference>
<comment type="similarity">
    <text evidence="3 9">Belongs to the ATPase epsilon chain family.</text>
</comment>
<protein>
    <submittedName>
        <fullName evidence="11">ATP synthase subunit epsilon</fullName>
    </submittedName>
</protein>
<dbReference type="InterPro" id="IPR001469">
    <property type="entry name" value="ATP_synth_F1_dsu/esu"/>
</dbReference>
<evidence type="ECO:0000256" key="3">
    <source>
        <dbReference type="ARBA" id="ARBA00005712"/>
    </source>
</evidence>
<dbReference type="CDD" id="cd12152">
    <property type="entry name" value="F1-ATPase_delta"/>
    <property type="match status" value="1"/>
</dbReference>
<dbReference type="RefSeq" id="WP_053178767.1">
    <property type="nucleotide sequence ID" value="NZ_LGIA01000006.1"/>
</dbReference>
<dbReference type="InterPro" id="IPR020546">
    <property type="entry name" value="ATP_synth_F1_dsu/esu_N"/>
</dbReference>
<evidence type="ECO:0000256" key="2">
    <source>
        <dbReference type="ARBA" id="ARBA00004184"/>
    </source>
</evidence>
<evidence type="ECO:0000259" key="10">
    <source>
        <dbReference type="Pfam" id="PF02823"/>
    </source>
</evidence>
<name>A0A0L8VFX4_9BACT</name>
<dbReference type="OrthoDB" id="5294255at2"/>
<keyword evidence="7 9" id="KW-0139">CF(1)</keyword>
<evidence type="ECO:0000313" key="11">
    <source>
        <dbReference type="EMBL" id="KOH47077.1"/>
    </source>
</evidence>
<dbReference type="Proteomes" id="UP000036958">
    <property type="component" value="Unassembled WGS sequence"/>
</dbReference>
<gene>
    <name evidence="11" type="ORF">NC99_01200</name>
</gene>
<evidence type="ECO:0000256" key="8">
    <source>
        <dbReference type="ARBA" id="ARBA00023310"/>
    </source>
</evidence>
<dbReference type="EMBL" id="LGIA01000006">
    <property type="protein sequence ID" value="KOH47077.1"/>
    <property type="molecule type" value="Genomic_DNA"/>
</dbReference>
<dbReference type="GO" id="GO:0046933">
    <property type="term" value="F:proton-transporting ATP synthase activity, rotational mechanism"/>
    <property type="evidence" value="ECO:0007669"/>
    <property type="project" value="InterPro"/>
</dbReference>
<comment type="subunit">
    <text evidence="9">F-type ATPases have 2 components, CF(1) - the catalytic core - and CF(0) - the membrane proton channel. CF(1) has five subunits: alpha(3), beta(3), gamma(1), delta(1), epsilon(1). CF(0) has three main subunits: a, b and c.</text>
</comment>
<evidence type="ECO:0000313" key="12">
    <source>
        <dbReference type="Proteomes" id="UP000036958"/>
    </source>
</evidence>
<comment type="function">
    <text evidence="1">Produces ATP from ADP in the presence of a proton gradient across the membrane.</text>
</comment>
<proteinExistence type="inferred from homology"/>
<dbReference type="SUPFAM" id="SSF51344">
    <property type="entry name" value="Epsilon subunit of F1F0-ATP synthase N-terminal domain"/>
    <property type="match status" value="1"/>
</dbReference>
<dbReference type="PANTHER" id="PTHR13822:SF10">
    <property type="entry name" value="ATP SYNTHASE EPSILON CHAIN, CHLOROPLASTIC"/>
    <property type="match status" value="1"/>
</dbReference>
<keyword evidence="5 9" id="KW-0406">Ion transport</keyword>
<evidence type="ECO:0000256" key="5">
    <source>
        <dbReference type="ARBA" id="ARBA00023065"/>
    </source>
</evidence>
<evidence type="ECO:0000256" key="4">
    <source>
        <dbReference type="ARBA" id="ARBA00022448"/>
    </source>
</evidence>
<evidence type="ECO:0000256" key="6">
    <source>
        <dbReference type="ARBA" id="ARBA00023136"/>
    </source>
</evidence>
<dbReference type="Gene3D" id="2.60.15.10">
    <property type="entry name" value="F0F1 ATP synthase delta/epsilon subunit, N-terminal"/>
    <property type="match status" value="1"/>
</dbReference>
<evidence type="ECO:0000256" key="9">
    <source>
        <dbReference type="RuleBase" id="RU003656"/>
    </source>
</evidence>
<dbReference type="GO" id="GO:0012505">
    <property type="term" value="C:endomembrane system"/>
    <property type="evidence" value="ECO:0007669"/>
    <property type="project" value="UniProtKB-SubCell"/>
</dbReference>
<feature type="domain" description="ATP synthase F1 complex delta/epsilon subunit N-terminal" evidence="10">
    <location>
        <begin position="1"/>
        <end position="80"/>
    </location>
</feature>
<evidence type="ECO:0000256" key="7">
    <source>
        <dbReference type="ARBA" id="ARBA00023196"/>
    </source>
</evidence>
<evidence type="ECO:0000256" key="1">
    <source>
        <dbReference type="ARBA" id="ARBA00003543"/>
    </source>
</evidence>
<keyword evidence="8 9" id="KW-0066">ATP synthesis</keyword>
<dbReference type="Pfam" id="PF02823">
    <property type="entry name" value="ATP-synt_DE_N"/>
    <property type="match status" value="1"/>
</dbReference>
<sequence>MFLEIITPSKKVFAGEVTLVQLPGTKGSFAVLKNHAPLISTLEAGKIKVVEKGDQISFFDIDGGVAEVKHNKIIVLTESA</sequence>
<comment type="caution">
    <text evidence="11">The sequence shown here is derived from an EMBL/GenBank/DDBJ whole genome shotgun (WGS) entry which is preliminary data.</text>
</comment>